<evidence type="ECO:0000313" key="2">
    <source>
        <dbReference type="Proteomes" id="UP001317870"/>
    </source>
</evidence>
<evidence type="ECO:0000313" key="1">
    <source>
        <dbReference type="EMBL" id="BDU01478.1"/>
    </source>
</evidence>
<dbReference type="Proteomes" id="UP001317870">
    <property type="component" value="Chromosome"/>
</dbReference>
<dbReference type="SUPFAM" id="SSF53474">
    <property type="entry name" value="alpha/beta-Hydrolases"/>
    <property type="match status" value="1"/>
</dbReference>
<keyword evidence="2" id="KW-1185">Reference proteome</keyword>
<sequence>MSRVLPTRPGIDVEVVRESTEQHVTGNSHLHEVAARTSEGYELRLLIRRPAEIRDPYLHIFVHGQAKREKYTPPVFYRQGSSRRLGAVCVFLCDPILLYSTDCSIGWHLLGDDQFWPVVTDLLDSLIRDDDLRGVVWHGSSAGAYAAIRNALRWTGPSLTIAVAPQNDPTTFYYWPEFSPYSRLAHTAPPERLDRLLEQYPVPGHSRIHVMVNNKDTYHLLEHVRPLLAHADTNANITVRMIHNEMGHERIGEVDYWSNYELAERRWRACQP</sequence>
<gene>
    <name evidence="1" type="ORF">IFM12276_45060</name>
</gene>
<dbReference type="RefSeq" id="WP_281874619.1">
    <property type="nucleotide sequence ID" value="NZ_AP026978.1"/>
</dbReference>
<reference evidence="1 2" key="1">
    <citation type="submission" date="2022-11" db="EMBL/GenBank/DDBJ databases">
        <title>Genome Sequencing of Nocardia sp. ON39_IFM12276 and assembly.</title>
        <authorList>
            <person name="Shimojima M."/>
            <person name="Toyokawa M."/>
            <person name="Uesaka K."/>
        </authorList>
    </citation>
    <scope>NUCLEOTIDE SEQUENCE [LARGE SCALE GENOMIC DNA]</scope>
    <source>
        <strain evidence="1 2">IFM 12276</strain>
    </source>
</reference>
<protein>
    <recommendedName>
        <fullName evidence="3">Alpha/beta hydrolase</fullName>
    </recommendedName>
</protein>
<evidence type="ECO:0008006" key="3">
    <source>
        <dbReference type="Google" id="ProtNLM"/>
    </source>
</evidence>
<dbReference type="InterPro" id="IPR029058">
    <property type="entry name" value="AB_hydrolase_fold"/>
</dbReference>
<organism evidence="1 2">
    <name type="scientific">Nocardia sputorum</name>
    <dbReference type="NCBI Taxonomy" id="2984338"/>
    <lineage>
        <taxon>Bacteria</taxon>
        <taxon>Bacillati</taxon>
        <taxon>Actinomycetota</taxon>
        <taxon>Actinomycetes</taxon>
        <taxon>Mycobacteriales</taxon>
        <taxon>Nocardiaceae</taxon>
        <taxon>Nocardia</taxon>
    </lineage>
</organism>
<accession>A0ABM8D2B8</accession>
<name>A0ABM8D2B8_9NOCA</name>
<proteinExistence type="predicted"/>
<dbReference type="EMBL" id="AP026978">
    <property type="protein sequence ID" value="BDU01478.1"/>
    <property type="molecule type" value="Genomic_DNA"/>
</dbReference>